<feature type="region of interest" description="Disordered" evidence="1">
    <location>
        <begin position="156"/>
        <end position="194"/>
    </location>
</feature>
<dbReference type="EMBL" id="UZAL01048494">
    <property type="protein sequence ID" value="VDP85653.1"/>
    <property type="molecule type" value="Genomic_DNA"/>
</dbReference>
<dbReference type="STRING" id="31246.A0A183Q591"/>
<reference evidence="2 3" key="1">
    <citation type="submission" date="2018-11" db="EMBL/GenBank/DDBJ databases">
        <authorList>
            <consortium name="Pathogen Informatics"/>
        </authorList>
    </citation>
    <scope>NUCLEOTIDE SEQUENCE [LARGE SCALE GENOMIC DNA]</scope>
    <source>
        <strain>Denwood</strain>
        <strain evidence="3">Zambia</strain>
    </source>
</reference>
<proteinExistence type="predicted"/>
<gene>
    <name evidence="2" type="ORF">SMTD_LOCUS21777</name>
</gene>
<evidence type="ECO:0000313" key="2">
    <source>
        <dbReference type="EMBL" id="VDP85653.1"/>
    </source>
</evidence>
<sequence length="230" mass="26939">MNKNWIELEKKAQDRVGWRMLVCGLCSIRSNRRKTYSTHILQGWTISVHKSSKILDVPGYFYVLDIFSQQELPEEWSHLNNILLHHVLPCYDAKSKTTEYNSVYHSHYASYNNYIYYYLLNLNCFLHIQALCQKSLHKEFLIQLLSMTVNWPNAAEDFSTSDPEDEPSEFDPETKRGTYIPSRPNGPLIVKSHTRQSGIHRRAYRRLWMHIAGMLTCGQLSQTLTPTIVR</sequence>
<feature type="compositionally biased region" description="Acidic residues" evidence="1">
    <location>
        <begin position="162"/>
        <end position="171"/>
    </location>
</feature>
<accession>A0A183Q591</accession>
<protein>
    <submittedName>
        <fullName evidence="2">Uncharacterized protein</fullName>
    </submittedName>
</protein>
<dbReference type="AlphaFoldDB" id="A0A183Q591"/>
<keyword evidence="3" id="KW-1185">Reference proteome</keyword>
<evidence type="ECO:0000313" key="3">
    <source>
        <dbReference type="Proteomes" id="UP000269396"/>
    </source>
</evidence>
<evidence type="ECO:0000256" key="1">
    <source>
        <dbReference type="SAM" id="MobiDB-lite"/>
    </source>
</evidence>
<dbReference type="Proteomes" id="UP000269396">
    <property type="component" value="Unassembled WGS sequence"/>
</dbReference>
<organism evidence="2 3">
    <name type="scientific">Schistosoma mattheei</name>
    <dbReference type="NCBI Taxonomy" id="31246"/>
    <lineage>
        <taxon>Eukaryota</taxon>
        <taxon>Metazoa</taxon>
        <taxon>Spiralia</taxon>
        <taxon>Lophotrochozoa</taxon>
        <taxon>Platyhelminthes</taxon>
        <taxon>Trematoda</taxon>
        <taxon>Digenea</taxon>
        <taxon>Strigeidida</taxon>
        <taxon>Schistosomatoidea</taxon>
        <taxon>Schistosomatidae</taxon>
        <taxon>Schistosoma</taxon>
    </lineage>
</organism>
<name>A0A183Q591_9TREM</name>